<organism evidence="1 2">
    <name type="scientific">Polyangium spumosum</name>
    <dbReference type="NCBI Taxonomy" id="889282"/>
    <lineage>
        <taxon>Bacteria</taxon>
        <taxon>Pseudomonadati</taxon>
        <taxon>Myxococcota</taxon>
        <taxon>Polyangia</taxon>
        <taxon>Polyangiales</taxon>
        <taxon>Polyangiaceae</taxon>
        <taxon>Polyangium</taxon>
    </lineage>
</organism>
<dbReference type="RefSeq" id="WP_153825363.1">
    <property type="nucleotide sequence ID" value="NZ_WJIE01000040.1"/>
</dbReference>
<keyword evidence="2" id="KW-1185">Reference proteome</keyword>
<evidence type="ECO:0008006" key="3">
    <source>
        <dbReference type="Google" id="ProtNLM"/>
    </source>
</evidence>
<evidence type="ECO:0000313" key="1">
    <source>
        <dbReference type="EMBL" id="MRG98596.1"/>
    </source>
</evidence>
<evidence type="ECO:0000313" key="2">
    <source>
        <dbReference type="Proteomes" id="UP000440224"/>
    </source>
</evidence>
<dbReference type="GO" id="GO:0003677">
    <property type="term" value="F:DNA binding"/>
    <property type="evidence" value="ECO:0007669"/>
    <property type="project" value="InterPro"/>
</dbReference>
<sequence length="77" mass="8447">MLTPDQQERVRVALLMYAQGKTLHDVAGAVGYPREYVRAILEAKLHVTVHFAGAVARVLGTEISALTEERELPSSSK</sequence>
<name>A0A6N7Q5P1_9BACT</name>
<proteinExistence type="predicted"/>
<gene>
    <name evidence="1" type="ORF">GF068_42800</name>
</gene>
<dbReference type="InterPro" id="IPR010982">
    <property type="entry name" value="Lambda_DNA-bd_dom_sf"/>
</dbReference>
<protein>
    <recommendedName>
        <fullName evidence="3">Helix-turn-helix domain-containing protein</fullName>
    </recommendedName>
</protein>
<comment type="caution">
    <text evidence="1">The sequence shown here is derived from an EMBL/GenBank/DDBJ whole genome shotgun (WGS) entry which is preliminary data.</text>
</comment>
<dbReference type="AlphaFoldDB" id="A0A6N7Q5P1"/>
<accession>A0A6N7Q5P1</accession>
<dbReference type="EMBL" id="WJIE01000040">
    <property type="protein sequence ID" value="MRG98596.1"/>
    <property type="molecule type" value="Genomic_DNA"/>
</dbReference>
<dbReference type="Proteomes" id="UP000440224">
    <property type="component" value="Unassembled WGS sequence"/>
</dbReference>
<dbReference type="SUPFAM" id="SSF47413">
    <property type="entry name" value="lambda repressor-like DNA-binding domains"/>
    <property type="match status" value="1"/>
</dbReference>
<reference evidence="1 2" key="1">
    <citation type="submission" date="2019-10" db="EMBL/GenBank/DDBJ databases">
        <title>A soil myxobacterium in the family Polyangiaceae.</title>
        <authorList>
            <person name="Li Y."/>
            <person name="Wang J."/>
        </authorList>
    </citation>
    <scope>NUCLEOTIDE SEQUENCE [LARGE SCALE GENOMIC DNA]</scope>
    <source>
        <strain evidence="1 2">DSM 14734</strain>
    </source>
</reference>